<dbReference type="AlphaFoldDB" id="A0AAW7JKZ9"/>
<organism evidence="3 5">
    <name type="scientific">Leyella lascolaii</name>
    <dbReference type="NCBI Taxonomy" id="1776379"/>
    <lineage>
        <taxon>Bacteria</taxon>
        <taxon>Pseudomonadati</taxon>
        <taxon>Bacteroidota</taxon>
        <taxon>Bacteroidia</taxon>
        <taxon>Bacteroidales</taxon>
        <taxon>Prevotellaceae</taxon>
        <taxon>Leyella</taxon>
    </lineage>
</organism>
<reference evidence="3" key="1">
    <citation type="submission" date="2023-06" db="EMBL/GenBank/DDBJ databases">
        <authorList>
            <person name="Zeman M."/>
            <person name="Kubasova T."/>
            <person name="Jahodarova E."/>
            <person name="Nykrynova M."/>
            <person name="Rychlik I."/>
        </authorList>
    </citation>
    <scope>NUCLEOTIDE SEQUENCE</scope>
    <source>
        <strain evidence="3">ET15</strain>
        <strain evidence="2">ET37</strain>
    </source>
</reference>
<feature type="region of interest" description="Disordered" evidence="1">
    <location>
        <begin position="1"/>
        <end position="68"/>
    </location>
</feature>
<keyword evidence="4" id="KW-1185">Reference proteome</keyword>
<gene>
    <name evidence="2" type="ORF">QVN81_09635</name>
    <name evidence="3" type="ORF">QVN84_10380</name>
</gene>
<proteinExistence type="predicted"/>
<dbReference type="EMBL" id="JAUEIE010000010">
    <property type="protein sequence ID" value="MDN0023279.1"/>
    <property type="molecule type" value="Genomic_DNA"/>
</dbReference>
<protein>
    <submittedName>
        <fullName evidence="3">Uncharacterized protein</fullName>
    </submittedName>
</protein>
<sequence>MKRSGRASSAPVASRRHTRPTAEEAFLSCGKASSGVQESPFRLPEKPISQGGTGFSAKQSRRGDGMEERKRMYINALRKTRNYAIFRTESPSTRSDALFSR</sequence>
<accession>A0AAW7JKZ9</accession>
<reference evidence="3" key="2">
    <citation type="submission" date="2023-08" db="EMBL/GenBank/DDBJ databases">
        <title>Identification and characterization of horizontal gene transfer across gut microbiota members of farm animals based on homology search.</title>
        <authorList>
            <person name="Schwarzerova J."/>
            <person name="Nykrynova M."/>
            <person name="Jureckova K."/>
            <person name="Cejkova D."/>
            <person name="Rychlik I."/>
        </authorList>
    </citation>
    <scope>NUCLEOTIDE SEQUENCE</scope>
    <source>
        <strain evidence="3">ET15</strain>
        <strain evidence="2">ET37</strain>
    </source>
</reference>
<evidence type="ECO:0000313" key="3">
    <source>
        <dbReference type="EMBL" id="MDN0025920.1"/>
    </source>
</evidence>
<evidence type="ECO:0000313" key="5">
    <source>
        <dbReference type="Proteomes" id="UP001168478"/>
    </source>
</evidence>
<evidence type="ECO:0000256" key="1">
    <source>
        <dbReference type="SAM" id="MobiDB-lite"/>
    </source>
</evidence>
<evidence type="ECO:0000313" key="4">
    <source>
        <dbReference type="Proteomes" id="UP001167831"/>
    </source>
</evidence>
<dbReference type="Proteomes" id="UP001167831">
    <property type="component" value="Unassembled WGS sequence"/>
</dbReference>
<dbReference type="RefSeq" id="WP_289825695.1">
    <property type="nucleotide sequence ID" value="NZ_JAUEIE010000010.1"/>
</dbReference>
<comment type="caution">
    <text evidence="3">The sequence shown here is derived from an EMBL/GenBank/DDBJ whole genome shotgun (WGS) entry which is preliminary data.</text>
</comment>
<dbReference type="EMBL" id="JAUEIF010000010">
    <property type="protein sequence ID" value="MDN0025920.1"/>
    <property type="molecule type" value="Genomic_DNA"/>
</dbReference>
<evidence type="ECO:0000313" key="2">
    <source>
        <dbReference type="EMBL" id="MDN0023279.1"/>
    </source>
</evidence>
<dbReference type="Proteomes" id="UP001168478">
    <property type="component" value="Unassembled WGS sequence"/>
</dbReference>
<name>A0AAW7JKZ9_9BACT</name>